<feature type="region of interest" description="Disordered" evidence="3">
    <location>
        <begin position="1"/>
        <end position="47"/>
    </location>
</feature>
<dbReference type="RefSeq" id="XP_022515365.1">
    <property type="nucleotide sequence ID" value="XM_022652329.1"/>
</dbReference>
<dbReference type="Gene3D" id="3.30.70.330">
    <property type="match status" value="1"/>
</dbReference>
<evidence type="ECO:0000313" key="5">
    <source>
        <dbReference type="EMBL" id="OAG43413.1"/>
    </source>
</evidence>
<feature type="compositionally biased region" description="Basic and acidic residues" evidence="3">
    <location>
        <begin position="221"/>
        <end position="241"/>
    </location>
</feature>
<dbReference type="InterPro" id="IPR000504">
    <property type="entry name" value="RRM_dom"/>
</dbReference>
<dbReference type="SMART" id="SM00360">
    <property type="entry name" value="RRM"/>
    <property type="match status" value="1"/>
</dbReference>
<dbReference type="InterPro" id="IPR012677">
    <property type="entry name" value="Nucleotide-bd_a/b_plait_sf"/>
</dbReference>
<evidence type="ECO:0000256" key="2">
    <source>
        <dbReference type="PROSITE-ProRule" id="PRU00176"/>
    </source>
</evidence>
<gene>
    <name evidence="5" type="ORF">AYO21_02350</name>
</gene>
<dbReference type="Proteomes" id="UP000077002">
    <property type="component" value="Unassembled WGS sequence"/>
</dbReference>
<reference evidence="5 6" key="1">
    <citation type="submission" date="2016-03" db="EMBL/GenBank/DDBJ databases">
        <title>Draft genome sequence of the Fonsecaea monophora CBS 269.37.</title>
        <authorList>
            <person name="Bombassaro A."/>
            <person name="Vinicius W.A."/>
            <person name="De Hoog S."/>
            <person name="Sun J."/>
            <person name="Souza E.M."/>
            <person name="Raittz R.T."/>
            <person name="Costa F."/>
            <person name="Leao A.C."/>
            <person name="Tadra-Sfeir M.Z."/>
            <person name="Baura V."/>
            <person name="Balsanelli E."/>
            <person name="Pedrosa F.O."/>
            <person name="Moreno L.F."/>
            <person name="Steffens M.B."/>
            <person name="Xi L."/>
            <person name="Bocca A.L."/>
            <person name="Felipe M.S."/>
            <person name="Teixeira M."/>
            <person name="Telles Filho F.Q."/>
            <person name="Azevedo C.M."/>
            <person name="Gomes R."/>
            <person name="Vicente V.A."/>
        </authorList>
    </citation>
    <scope>NUCLEOTIDE SEQUENCE [LARGE SCALE GENOMIC DNA]</scope>
    <source>
        <strain evidence="5 6">CBS 269.37</strain>
    </source>
</reference>
<sequence length="377" mass="42993">MDRSLDETIAERQRADTRSRRAPPPQQQRRREYNYPRDGVRKVGDTVSRPNILSSPLVPACPASTIDRRIISTYLTCVAPTIRRASGQGQFDRRANLDLPPPQPARDDRTNLDNDWVHDRYDDEPDRKAITVAMKIARQNATAKLRVDNLHYDLTEDDIWDLFQRIAPVKEARLRYDRAGRSEGVAFVTYEHVADARAAIREFDGANAKGQPIHLTLLPLPRRDNPFDRVENPKSLFDRIEAPASRSRRRSESPMEELDEERRNRRAPRRGGPRDRRSDTTKPPPENIDRYIPGQRDSRSSSHRGGRRPGERRERAGRDGEGHKLVNGRPRKTAEELDAEMDDYWGHGNTHEGTSANSAPGAQEAQPVAGDDIDMIE</sequence>
<dbReference type="PANTHER" id="PTHR19965">
    <property type="entry name" value="RNA AND EXPORT FACTOR BINDING PROTEIN"/>
    <property type="match status" value="1"/>
</dbReference>
<dbReference type="SMART" id="SM01218">
    <property type="entry name" value="FoP_duplication"/>
    <property type="match status" value="1"/>
</dbReference>
<dbReference type="GO" id="GO:0005634">
    <property type="term" value="C:nucleus"/>
    <property type="evidence" value="ECO:0007669"/>
    <property type="project" value="TreeGrafter"/>
</dbReference>
<feature type="compositionally biased region" description="Basic and acidic residues" evidence="3">
    <location>
        <begin position="29"/>
        <end position="44"/>
    </location>
</feature>
<keyword evidence="1 2" id="KW-0694">RNA-binding</keyword>
<protein>
    <recommendedName>
        <fullName evidence="4">RRM domain-containing protein</fullName>
    </recommendedName>
</protein>
<feature type="compositionally biased region" description="Polar residues" evidence="3">
    <location>
        <begin position="351"/>
        <end position="360"/>
    </location>
</feature>
<dbReference type="OrthoDB" id="5382468at2759"/>
<feature type="compositionally biased region" description="Basic and acidic residues" evidence="3">
    <location>
        <begin position="105"/>
        <end position="117"/>
    </location>
</feature>
<feature type="compositionally biased region" description="Basic and acidic residues" evidence="3">
    <location>
        <begin position="308"/>
        <end position="324"/>
    </location>
</feature>
<dbReference type="Pfam" id="PF00076">
    <property type="entry name" value="RRM_1"/>
    <property type="match status" value="1"/>
</dbReference>
<feature type="region of interest" description="Disordered" evidence="3">
    <location>
        <begin position="218"/>
        <end position="377"/>
    </location>
</feature>
<feature type="region of interest" description="Disordered" evidence="3">
    <location>
        <begin position="89"/>
        <end position="117"/>
    </location>
</feature>
<dbReference type="PANTHER" id="PTHR19965:SF82">
    <property type="entry name" value="THO COMPLEX SUBUNIT 4"/>
    <property type="match status" value="1"/>
</dbReference>
<feature type="compositionally biased region" description="Basic and acidic residues" evidence="3">
    <location>
        <begin position="1"/>
        <end position="19"/>
    </location>
</feature>
<dbReference type="GeneID" id="34597525"/>
<dbReference type="CDD" id="cd12418">
    <property type="entry name" value="RRM_Aly_REF_like"/>
    <property type="match status" value="1"/>
</dbReference>
<dbReference type="GO" id="GO:0003729">
    <property type="term" value="F:mRNA binding"/>
    <property type="evidence" value="ECO:0007669"/>
    <property type="project" value="TreeGrafter"/>
</dbReference>
<name>A0A177FGJ6_9EURO</name>
<feature type="domain" description="RRM" evidence="4">
    <location>
        <begin position="143"/>
        <end position="220"/>
    </location>
</feature>
<dbReference type="AlphaFoldDB" id="A0A177FGJ6"/>
<dbReference type="InterPro" id="IPR051229">
    <property type="entry name" value="ALYREF_mRNA_export"/>
</dbReference>
<keyword evidence="6" id="KW-1185">Reference proteome</keyword>
<evidence type="ECO:0000256" key="3">
    <source>
        <dbReference type="SAM" id="MobiDB-lite"/>
    </source>
</evidence>
<dbReference type="SUPFAM" id="SSF54928">
    <property type="entry name" value="RNA-binding domain, RBD"/>
    <property type="match status" value="1"/>
</dbReference>
<dbReference type="InterPro" id="IPR035979">
    <property type="entry name" value="RBD_domain_sf"/>
</dbReference>
<dbReference type="PROSITE" id="PS50102">
    <property type="entry name" value="RRM"/>
    <property type="match status" value="1"/>
</dbReference>
<dbReference type="Pfam" id="PF13865">
    <property type="entry name" value="FoP_duplication"/>
    <property type="match status" value="1"/>
</dbReference>
<organism evidence="5 6">
    <name type="scientific">Fonsecaea monophora</name>
    <dbReference type="NCBI Taxonomy" id="254056"/>
    <lineage>
        <taxon>Eukaryota</taxon>
        <taxon>Fungi</taxon>
        <taxon>Dikarya</taxon>
        <taxon>Ascomycota</taxon>
        <taxon>Pezizomycotina</taxon>
        <taxon>Eurotiomycetes</taxon>
        <taxon>Chaetothyriomycetidae</taxon>
        <taxon>Chaetothyriales</taxon>
        <taxon>Herpotrichiellaceae</taxon>
        <taxon>Fonsecaea</taxon>
    </lineage>
</organism>
<accession>A0A177FGJ6</accession>
<dbReference type="InterPro" id="IPR025715">
    <property type="entry name" value="FoP_C"/>
</dbReference>
<evidence type="ECO:0000313" key="6">
    <source>
        <dbReference type="Proteomes" id="UP000077002"/>
    </source>
</evidence>
<evidence type="ECO:0000259" key="4">
    <source>
        <dbReference type="PROSITE" id="PS50102"/>
    </source>
</evidence>
<evidence type="ECO:0000256" key="1">
    <source>
        <dbReference type="ARBA" id="ARBA00022884"/>
    </source>
</evidence>
<dbReference type="EMBL" id="LVKK01000010">
    <property type="protein sequence ID" value="OAG43413.1"/>
    <property type="molecule type" value="Genomic_DNA"/>
</dbReference>
<proteinExistence type="predicted"/>
<comment type="caution">
    <text evidence="5">The sequence shown here is derived from an EMBL/GenBank/DDBJ whole genome shotgun (WGS) entry which is preliminary data.</text>
</comment>